<dbReference type="EMBL" id="HBIO01009050">
    <property type="protein sequence ID" value="CAE0462094.1"/>
    <property type="molecule type" value="Transcribed_RNA"/>
</dbReference>
<dbReference type="Pfam" id="PF03134">
    <property type="entry name" value="TB2_DP1_HVA22"/>
    <property type="match status" value="1"/>
</dbReference>
<dbReference type="AlphaFoldDB" id="A0A7S3Q0X4"/>
<organism evidence="8">
    <name type="scientific">Chaetoceros debilis</name>
    <dbReference type="NCBI Taxonomy" id="122233"/>
    <lineage>
        <taxon>Eukaryota</taxon>
        <taxon>Sar</taxon>
        <taxon>Stramenopiles</taxon>
        <taxon>Ochrophyta</taxon>
        <taxon>Bacillariophyta</taxon>
        <taxon>Coscinodiscophyceae</taxon>
        <taxon>Chaetocerotophycidae</taxon>
        <taxon>Chaetocerotales</taxon>
        <taxon>Chaetocerotaceae</taxon>
        <taxon>Chaetoceros</taxon>
    </lineage>
</organism>
<sequence length="197" mass="21983">MDVVQAQRQSLRKKLDRFPILGKAEEATKIPKEYLVIAGSFILLSLLFFGIGAGSLCSVVGFVYPAYKSLLAIESKNTKDDTQWLIYWVVFCFFSTIEVFTDTLLYWIPFYYAFKLAFLLWAMLPQTRGAKFLYDSFLKDFLKKNESKIDAALDEAKRTAGTLSQEIAAATAEISAAGMSAAAGYAQDKSATEKKAE</sequence>
<evidence type="ECO:0000256" key="2">
    <source>
        <dbReference type="ARBA" id="ARBA00008573"/>
    </source>
</evidence>
<gene>
    <name evidence="8" type="ORF">CDEB00056_LOCUS6935</name>
</gene>
<feature type="transmembrane region" description="Helical" evidence="7">
    <location>
        <begin position="34"/>
        <end position="64"/>
    </location>
</feature>
<protein>
    <recommendedName>
        <fullName evidence="9">Receptor expression-enhancing protein</fullName>
    </recommendedName>
</protein>
<evidence type="ECO:0000256" key="1">
    <source>
        <dbReference type="ARBA" id="ARBA00004141"/>
    </source>
</evidence>
<keyword evidence="4 7" id="KW-1133">Transmembrane helix</keyword>
<evidence type="ECO:0000256" key="5">
    <source>
        <dbReference type="ARBA" id="ARBA00023136"/>
    </source>
</evidence>
<reference evidence="8" key="1">
    <citation type="submission" date="2021-01" db="EMBL/GenBank/DDBJ databases">
        <authorList>
            <person name="Corre E."/>
            <person name="Pelletier E."/>
            <person name="Niang G."/>
            <person name="Scheremetjew M."/>
            <person name="Finn R."/>
            <person name="Kale V."/>
            <person name="Holt S."/>
            <person name="Cochrane G."/>
            <person name="Meng A."/>
            <person name="Brown T."/>
            <person name="Cohen L."/>
        </authorList>
    </citation>
    <scope>NUCLEOTIDE SEQUENCE</scope>
    <source>
        <strain evidence="8">MM31A-1</strain>
    </source>
</reference>
<dbReference type="PANTHER" id="PTHR12300:SF161">
    <property type="entry name" value="RECEPTOR EXPRESSION-ENHANCING PROTEIN"/>
    <property type="match status" value="1"/>
</dbReference>
<proteinExistence type="inferred from homology"/>
<dbReference type="InterPro" id="IPR004345">
    <property type="entry name" value="TB2_DP1_HVA22"/>
</dbReference>
<evidence type="ECO:0000256" key="7">
    <source>
        <dbReference type="SAM" id="Phobius"/>
    </source>
</evidence>
<feature type="transmembrane region" description="Helical" evidence="7">
    <location>
        <begin position="84"/>
        <end position="100"/>
    </location>
</feature>
<comment type="subcellular location">
    <subcellularLocation>
        <location evidence="1 6">Membrane</location>
        <topology evidence="1 6">Multi-pass membrane protein</topology>
    </subcellularLocation>
</comment>
<feature type="transmembrane region" description="Helical" evidence="7">
    <location>
        <begin position="106"/>
        <end position="124"/>
    </location>
</feature>
<keyword evidence="3 7" id="KW-0812">Transmembrane</keyword>
<comment type="similarity">
    <text evidence="2 6">Belongs to the DP1 family.</text>
</comment>
<accession>A0A7S3Q0X4</accession>
<dbReference type="PANTHER" id="PTHR12300">
    <property type="entry name" value="HVA22-LIKE PROTEINS"/>
    <property type="match status" value="1"/>
</dbReference>
<keyword evidence="5 7" id="KW-0472">Membrane</keyword>
<dbReference type="GO" id="GO:0016020">
    <property type="term" value="C:membrane"/>
    <property type="evidence" value="ECO:0007669"/>
    <property type="project" value="UniProtKB-SubCell"/>
</dbReference>
<evidence type="ECO:0000313" key="8">
    <source>
        <dbReference type="EMBL" id="CAE0462094.1"/>
    </source>
</evidence>
<evidence type="ECO:0008006" key="9">
    <source>
        <dbReference type="Google" id="ProtNLM"/>
    </source>
</evidence>
<evidence type="ECO:0000256" key="3">
    <source>
        <dbReference type="ARBA" id="ARBA00022692"/>
    </source>
</evidence>
<name>A0A7S3Q0X4_9STRA</name>
<evidence type="ECO:0000256" key="4">
    <source>
        <dbReference type="ARBA" id="ARBA00022989"/>
    </source>
</evidence>
<evidence type="ECO:0000256" key="6">
    <source>
        <dbReference type="RuleBase" id="RU362006"/>
    </source>
</evidence>